<dbReference type="GO" id="GO:0016887">
    <property type="term" value="F:ATP hydrolysis activity"/>
    <property type="evidence" value="ECO:0007669"/>
    <property type="project" value="InterPro"/>
</dbReference>
<proteinExistence type="inferred from homology"/>
<evidence type="ECO:0000256" key="5">
    <source>
        <dbReference type="ARBA" id="ARBA00022833"/>
    </source>
</evidence>
<dbReference type="InterPro" id="IPR027417">
    <property type="entry name" value="P-loop_NTPase"/>
</dbReference>
<feature type="domain" description="ABC transporter" evidence="12">
    <location>
        <begin position="37"/>
        <end position="252"/>
    </location>
</feature>
<dbReference type="SMART" id="SM00382">
    <property type="entry name" value="AAA"/>
    <property type="match status" value="1"/>
</dbReference>
<keyword evidence="2" id="KW-0813">Transport</keyword>
<dbReference type="PATRIC" id="fig|348824.6.peg.2329"/>
<dbReference type="PANTHER" id="PTHR42734">
    <property type="entry name" value="METAL TRANSPORT SYSTEM ATP-BINDING PROTEIN TM_0124-RELATED"/>
    <property type="match status" value="1"/>
</dbReference>
<dbReference type="InterPro" id="IPR017871">
    <property type="entry name" value="ABC_transporter-like_CS"/>
</dbReference>
<evidence type="ECO:0000256" key="11">
    <source>
        <dbReference type="SAM" id="MobiDB-lite"/>
    </source>
</evidence>
<dbReference type="Pfam" id="PF00005">
    <property type="entry name" value="ABC_tran"/>
    <property type="match status" value="1"/>
</dbReference>
<accession>W6R957</accession>
<gene>
    <name evidence="13" type="primary">znuC</name>
    <name evidence="13" type="ORF">LPU83_2155</name>
</gene>
<keyword evidence="14" id="KW-1185">Reference proteome</keyword>
<evidence type="ECO:0000256" key="10">
    <source>
        <dbReference type="ARBA" id="ARBA00023136"/>
    </source>
</evidence>
<evidence type="ECO:0000256" key="1">
    <source>
        <dbReference type="ARBA" id="ARBA00005417"/>
    </source>
</evidence>
<evidence type="ECO:0000313" key="13">
    <source>
        <dbReference type="EMBL" id="CDM57812.1"/>
    </source>
</evidence>
<feature type="region of interest" description="Disordered" evidence="11">
    <location>
        <begin position="269"/>
        <end position="336"/>
    </location>
</feature>
<name>W6R957_9HYPH</name>
<dbReference type="PANTHER" id="PTHR42734:SF9">
    <property type="entry name" value="ZINC IMPORT ATP-BINDING PROTEIN ZNUC"/>
    <property type="match status" value="1"/>
</dbReference>
<dbReference type="Proteomes" id="UP000019443">
    <property type="component" value="Chromosome"/>
</dbReference>
<dbReference type="PROSITE" id="PS50893">
    <property type="entry name" value="ABC_TRANSPORTER_2"/>
    <property type="match status" value="1"/>
</dbReference>
<keyword evidence="4" id="KW-0547">Nucleotide-binding</keyword>
<evidence type="ECO:0000256" key="9">
    <source>
        <dbReference type="ARBA" id="ARBA00023065"/>
    </source>
</evidence>
<dbReference type="HOGENOM" id="CLU_000604_1_11_5"/>
<dbReference type="EMBL" id="HG916852">
    <property type="protein sequence ID" value="CDM57812.1"/>
    <property type="molecule type" value="Genomic_DNA"/>
</dbReference>
<keyword evidence="8" id="KW-1278">Translocase</keyword>
<sequence length="336" mass="36332">MLLHQLRYAITCAIASRNSTFGKMMSFPANSEAKPLVSLSNVGVQRDGRWLVRGVDFSVSRGEIVTLIGPNGSGKSTTVKTAIGVLKPDEGRVDRASGLKVGYVPQKLAIDWTLPLTVRRLMTLTGPLSEGDMAAALDAVGLSHMLGAEVQHLSGGEFQRALMARAIARKPDLLVLDEPVQGVDFSGEIAIYDLIRSIRNTTGCGILLISHDLHVVMAATDTVICLNGHVCCRGTPQAVSQSAEYVRLFGSRAAQALAVYSHHHDHTHLPDGRVLHSDGSVTDHCHPDDGHHHGHEGHDHDHAGHGHDHTHAAGDHHTDDHKHDRDHRQPAGERHV</sequence>
<dbReference type="InterPro" id="IPR003439">
    <property type="entry name" value="ABC_transporter-like_ATP-bd"/>
</dbReference>
<keyword evidence="6 13" id="KW-0067">ATP-binding</keyword>
<evidence type="ECO:0000256" key="4">
    <source>
        <dbReference type="ARBA" id="ARBA00022741"/>
    </source>
</evidence>
<keyword evidence="7" id="KW-0864">Zinc transport</keyword>
<organism evidence="13 14">
    <name type="scientific">Rhizobium favelukesii</name>
    <dbReference type="NCBI Taxonomy" id="348824"/>
    <lineage>
        <taxon>Bacteria</taxon>
        <taxon>Pseudomonadati</taxon>
        <taxon>Pseudomonadota</taxon>
        <taxon>Alphaproteobacteria</taxon>
        <taxon>Hyphomicrobiales</taxon>
        <taxon>Rhizobiaceae</taxon>
        <taxon>Rhizobium/Agrobacterium group</taxon>
        <taxon>Rhizobium</taxon>
    </lineage>
</organism>
<dbReference type="KEGG" id="rhl:LPU83_2155"/>
<keyword evidence="13" id="KW-0378">Hydrolase</keyword>
<dbReference type="GO" id="GO:0005524">
    <property type="term" value="F:ATP binding"/>
    <property type="evidence" value="ECO:0007669"/>
    <property type="project" value="UniProtKB-KW"/>
</dbReference>
<dbReference type="InterPro" id="IPR003593">
    <property type="entry name" value="AAA+_ATPase"/>
</dbReference>
<dbReference type="AlphaFoldDB" id="W6R957"/>
<keyword evidence="9" id="KW-0406">Ion transport</keyword>
<reference evidence="13" key="1">
    <citation type="submission" date="2013-11" db="EMBL/GenBank/DDBJ databases">
        <title>Draft genome sequence of the broad-host-range Rhizobium sp. LPU83 strain, a member of the low-genetic diversity Oregon-like Rhizobium sp. group.</title>
        <authorList>
            <person name="Wibberg D."/>
            <person name="Puehler A."/>
            <person name="Schlueter A."/>
        </authorList>
    </citation>
    <scope>NUCLEOTIDE SEQUENCE [LARGE SCALE GENOMIC DNA]</scope>
    <source>
        <strain evidence="13">LPU83</strain>
    </source>
</reference>
<dbReference type="GO" id="GO:0010043">
    <property type="term" value="P:response to zinc ion"/>
    <property type="evidence" value="ECO:0007669"/>
    <property type="project" value="TreeGrafter"/>
</dbReference>
<dbReference type="InterPro" id="IPR050153">
    <property type="entry name" value="Metal_Ion_Import_ABC"/>
</dbReference>
<protein>
    <submittedName>
        <fullName evidence="13">Zinc uptake ABC transporter, ATP-binding protein</fullName>
        <ecNumber evidence="13">3.6.3.-</ecNumber>
    </submittedName>
</protein>
<comment type="similarity">
    <text evidence="1">Belongs to the ABC transporter superfamily.</text>
</comment>
<dbReference type="PROSITE" id="PS00211">
    <property type="entry name" value="ABC_TRANSPORTER_1"/>
    <property type="match status" value="1"/>
</dbReference>
<evidence type="ECO:0000256" key="2">
    <source>
        <dbReference type="ARBA" id="ARBA00022448"/>
    </source>
</evidence>
<keyword evidence="5" id="KW-0862">Zinc</keyword>
<evidence type="ECO:0000256" key="3">
    <source>
        <dbReference type="ARBA" id="ARBA00022475"/>
    </source>
</evidence>
<evidence type="ECO:0000313" key="14">
    <source>
        <dbReference type="Proteomes" id="UP000019443"/>
    </source>
</evidence>
<evidence type="ECO:0000256" key="6">
    <source>
        <dbReference type="ARBA" id="ARBA00022840"/>
    </source>
</evidence>
<keyword evidence="10" id="KW-0472">Membrane</keyword>
<dbReference type="Gene3D" id="3.40.50.300">
    <property type="entry name" value="P-loop containing nucleotide triphosphate hydrolases"/>
    <property type="match status" value="1"/>
</dbReference>
<dbReference type="EC" id="3.6.3.-" evidence="13"/>
<dbReference type="eggNOG" id="COG1121">
    <property type="taxonomic scope" value="Bacteria"/>
</dbReference>
<evidence type="ECO:0000256" key="7">
    <source>
        <dbReference type="ARBA" id="ARBA00022906"/>
    </source>
</evidence>
<keyword evidence="3" id="KW-1003">Cell membrane</keyword>
<dbReference type="GO" id="GO:0006829">
    <property type="term" value="P:zinc ion transport"/>
    <property type="evidence" value="ECO:0007669"/>
    <property type="project" value="UniProtKB-KW"/>
</dbReference>
<dbReference type="SUPFAM" id="SSF52540">
    <property type="entry name" value="P-loop containing nucleoside triphosphate hydrolases"/>
    <property type="match status" value="1"/>
</dbReference>
<evidence type="ECO:0000259" key="12">
    <source>
        <dbReference type="PROSITE" id="PS50893"/>
    </source>
</evidence>
<evidence type="ECO:0000256" key="8">
    <source>
        <dbReference type="ARBA" id="ARBA00022967"/>
    </source>
</evidence>